<dbReference type="Proteomes" id="UP000094960">
    <property type="component" value="Chromosome"/>
</dbReference>
<dbReference type="EMBL" id="CP017248">
    <property type="protein sequence ID" value="AOR37197.1"/>
    <property type="molecule type" value="Genomic_DNA"/>
</dbReference>
<evidence type="ECO:0000313" key="2">
    <source>
        <dbReference type="EMBL" id="AOR37197.1"/>
    </source>
</evidence>
<keyword evidence="3" id="KW-1185">Reference proteome</keyword>
<reference evidence="3" key="1">
    <citation type="submission" date="2016-09" db="EMBL/GenBank/DDBJ databases">
        <title>Streptomyces puniciscabiei strain:TW1S1 Genome sequencing and assembly.</title>
        <authorList>
            <person name="Kim M.-K."/>
            <person name="Kim S.B."/>
        </authorList>
    </citation>
    <scope>NUCLEOTIDE SEQUENCE [LARGE SCALE GENOMIC DNA]</scope>
    <source>
        <strain evidence="3">TW1S1</strain>
    </source>
</reference>
<name>A0A1D7YNP4_9ACTN</name>
<dbReference type="Pfam" id="PF00582">
    <property type="entry name" value="Usp"/>
    <property type="match status" value="1"/>
</dbReference>
<dbReference type="SUPFAM" id="SSF52402">
    <property type="entry name" value="Adenine nucleotide alpha hydrolases-like"/>
    <property type="match status" value="1"/>
</dbReference>
<protein>
    <recommendedName>
        <fullName evidence="1">UspA domain-containing protein</fullName>
    </recommendedName>
</protein>
<evidence type="ECO:0000259" key="1">
    <source>
        <dbReference type="Pfam" id="PF00582"/>
    </source>
</evidence>
<evidence type="ECO:0000313" key="3">
    <source>
        <dbReference type="Proteomes" id="UP000094960"/>
    </source>
</evidence>
<dbReference type="KEGG" id="spun:BFF78_19820"/>
<sequence length="188" mass="20126">MSEYRLSSPARVVVGVSGSLGGATVLGRAASEAGRRGAELWPVLAWEPPEGDSVARRFPSASVMAGQWERLARERLLTALREVFGGTDTGLPGQALVVRGAPGPALVRTAGRENDILVIGTGARGLLHRALWPSVSRYCLAHARCPVLAVPPSPLQAELAAAHRRNTWRLRLNTGHLERELHTMPPQA</sequence>
<dbReference type="InterPro" id="IPR006016">
    <property type="entry name" value="UspA"/>
</dbReference>
<feature type="domain" description="UspA" evidence="1">
    <location>
        <begin position="11"/>
        <end position="151"/>
    </location>
</feature>
<dbReference type="RefSeq" id="WP_069783687.1">
    <property type="nucleotide sequence ID" value="NZ_CP017248.1"/>
</dbReference>
<dbReference type="AlphaFoldDB" id="A0A1D7YNP4"/>
<accession>A0A1D7YNP4</accession>
<proteinExistence type="predicted"/>
<dbReference type="Gene3D" id="3.40.50.12370">
    <property type="match status" value="1"/>
</dbReference>
<gene>
    <name evidence="2" type="ORF">BFF78_19820</name>
</gene>
<organism evidence="2 3">
    <name type="scientific">Streptomyces fodineus</name>
    <dbReference type="NCBI Taxonomy" id="1904616"/>
    <lineage>
        <taxon>Bacteria</taxon>
        <taxon>Bacillati</taxon>
        <taxon>Actinomycetota</taxon>
        <taxon>Actinomycetes</taxon>
        <taxon>Kitasatosporales</taxon>
        <taxon>Streptomycetaceae</taxon>
        <taxon>Streptomyces</taxon>
    </lineage>
</organism>
<dbReference type="CDD" id="cd00293">
    <property type="entry name" value="USP-like"/>
    <property type="match status" value="1"/>
</dbReference>